<feature type="compositionally biased region" description="Polar residues" evidence="2">
    <location>
        <begin position="13"/>
        <end position="23"/>
    </location>
</feature>
<dbReference type="GO" id="GO:0000398">
    <property type="term" value="P:mRNA splicing, via spliceosome"/>
    <property type="evidence" value="ECO:0007669"/>
    <property type="project" value="InterPro"/>
</dbReference>
<dbReference type="PANTHER" id="PTHR12111:SF2">
    <property type="entry name" value="SPLICING FACTOR YJU2B-RELATED"/>
    <property type="match status" value="1"/>
</dbReference>
<feature type="compositionally biased region" description="Low complexity" evidence="2">
    <location>
        <begin position="313"/>
        <end position="323"/>
    </location>
</feature>
<dbReference type="InterPro" id="IPR007590">
    <property type="entry name" value="Saf4/Yju2"/>
</dbReference>
<dbReference type="OrthoDB" id="360327at2759"/>
<feature type="compositionally biased region" description="Polar residues" evidence="2">
    <location>
        <begin position="257"/>
        <end position="276"/>
    </location>
</feature>
<sequence>MGRYYPPDASNPPRFNTNSHPLGSRASKISSGILTVRFELPFSVWCNHCTPSTIIGQGVRFNAEKKKVGAYYSTPIWSFRMKHSACGGDWEIRTDPKNTAYVCHEGCRRREDGSEVADAGLGGGFGEDGEGDMRFLSEEERKKRRDDAFAGFEGKMEEKTREDGLKERLDELYAGAETWRNPYDVNARLRRDFRANRKVWKKEEREIEAVRDKYSLGMDIVGETETDRAKARLIQFGDADRAPEDAIKRPLFDEGATQHTPETTNTAALSKGNAASQRHPKKLKAEIKAEQSRASLQQKLIGNSRAAIDPFLNNSSNSQSPSPFHAPDTKATTKLNLGILKRKRDGDPVLSTVANSNDANPNKTTENHTESSSSSSNKQCIPITTSSTTTLKTQNPVPLAALVDYDSD</sequence>
<dbReference type="EMBL" id="KZ805364">
    <property type="protein sequence ID" value="PVI00993.1"/>
    <property type="molecule type" value="Genomic_DNA"/>
</dbReference>
<evidence type="ECO:0000313" key="4">
    <source>
        <dbReference type="Proteomes" id="UP000244855"/>
    </source>
</evidence>
<dbReference type="AlphaFoldDB" id="A0A2V1DRV0"/>
<dbReference type="STRING" id="97972.A0A2V1DRV0"/>
<accession>A0A2V1DRV0</accession>
<feature type="compositionally biased region" description="Polar residues" evidence="2">
    <location>
        <begin position="352"/>
        <end position="364"/>
    </location>
</feature>
<protein>
    <submittedName>
        <fullName evidence="3">DUF572-domain-containing protein</fullName>
    </submittedName>
</protein>
<comment type="similarity">
    <text evidence="1">Belongs to the CWC16 family.</text>
</comment>
<proteinExistence type="inferred from homology"/>
<evidence type="ECO:0000313" key="3">
    <source>
        <dbReference type="EMBL" id="PVI00993.1"/>
    </source>
</evidence>
<feature type="region of interest" description="Disordered" evidence="2">
    <location>
        <begin position="252"/>
        <end position="291"/>
    </location>
</feature>
<gene>
    <name evidence="3" type="ORF">DM02DRAFT_613967</name>
</gene>
<keyword evidence="4" id="KW-1185">Reference proteome</keyword>
<feature type="region of interest" description="Disordered" evidence="2">
    <location>
        <begin position="1"/>
        <end position="23"/>
    </location>
</feature>
<dbReference type="Pfam" id="PF04502">
    <property type="entry name" value="Saf4_Yju2"/>
    <property type="match status" value="1"/>
</dbReference>
<name>A0A2V1DRV0_9PLEO</name>
<dbReference type="PANTHER" id="PTHR12111">
    <property type="entry name" value="SPLICING FACTOR YJU2"/>
    <property type="match status" value="1"/>
</dbReference>
<evidence type="ECO:0000256" key="1">
    <source>
        <dbReference type="ARBA" id="ARBA00005595"/>
    </source>
</evidence>
<evidence type="ECO:0000256" key="2">
    <source>
        <dbReference type="SAM" id="MobiDB-lite"/>
    </source>
</evidence>
<dbReference type="GO" id="GO:0005684">
    <property type="term" value="C:U2-type spliceosomal complex"/>
    <property type="evidence" value="ECO:0007669"/>
    <property type="project" value="TreeGrafter"/>
</dbReference>
<reference evidence="3 4" key="1">
    <citation type="journal article" date="2018" name="Sci. Rep.">
        <title>Comparative genomics provides insights into the lifestyle and reveals functional heterogeneity of dark septate endophytic fungi.</title>
        <authorList>
            <person name="Knapp D.G."/>
            <person name="Nemeth J.B."/>
            <person name="Barry K."/>
            <person name="Hainaut M."/>
            <person name="Henrissat B."/>
            <person name="Johnson J."/>
            <person name="Kuo A."/>
            <person name="Lim J.H.P."/>
            <person name="Lipzen A."/>
            <person name="Nolan M."/>
            <person name="Ohm R.A."/>
            <person name="Tamas L."/>
            <person name="Grigoriev I.V."/>
            <person name="Spatafora J.W."/>
            <person name="Nagy L.G."/>
            <person name="Kovacs G.M."/>
        </authorList>
    </citation>
    <scope>NUCLEOTIDE SEQUENCE [LARGE SCALE GENOMIC DNA]</scope>
    <source>
        <strain evidence="3 4">DSE2036</strain>
    </source>
</reference>
<feature type="region of interest" description="Disordered" evidence="2">
    <location>
        <begin position="308"/>
        <end position="395"/>
    </location>
</feature>
<dbReference type="Proteomes" id="UP000244855">
    <property type="component" value="Unassembled WGS sequence"/>
</dbReference>
<dbReference type="GO" id="GO:0071014">
    <property type="term" value="C:post-mRNA release spliceosomal complex"/>
    <property type="evidence" value="ECO:0007669"/>
    <property type="project" value="TreeGrafter"/>
</dbReference>
<organism evidence="3 4">
    <name type="scientific">Periconia macrospinosa</name>
    <dbReference type="NCBI Taxonomy" id="97972"/>
    <lineage>
        <taxon>Eukaryota</taxon>
        <taxon>Fungi</taxon>
        <taxon>Dikarya</taxon>
        <taxon>Ascomycota</taxon>
        <taxon>Pezizomycotina</taxon>
        <taxon>Dothideomycetes</taxon>
        <taxon>Pleosporomycetidae</taxon>
        <taxon>Pleosporales</taxon>
        <taxon>Massarineae</taxon>
        <taxon>Periconiaceae</taxon>
        <taxon>Periconia</taxon>
    </lineage>
</organism>